<name>A0A9W9FS28_9EURO</name>
<evidence type="ECO:0000313" key="2">
    <source>
        <dbReference type="EMBL" id="KAJ5105340.1"/>
    </source>
</evidence>
<evidence type="ECO:0000313" key="3">
    <source>
        <dbReference type="Proteomes" id="UP001141434"/>
    </source>
</evidence>
<organism evidence="2 3">
    <name type="scientific">Penicillium alfredii</name>
    <dbReference type="NCBI Taxonomy" id="1506179"/>
    <lineage>
        <taxon>Eukaryota</taxon>
        <taxon>Fungi</taxon>
        <taxon>Dikarya</taxon>
        <taxon>Ascomycota</taxon>
        <taxon>Pezizomycotina</taxon>
        <taxon>Eurotiomycetes</taxon>
        <taxon>Eurotiomycetidae</taxon>
        <taxon>Eurotiales</taxon>
        <taxon>Aspergillaceae</taxon>
        <taxon>Penicillium</taxon>
    </lineage>
</organism>
<comment type="caution">
    <text evidence="2">The sequence shown here is derived from an EMBL/GenBank/DDBJ whole genome shotgun (WGS) entry which is preliminary data.</text>
</comment>
<dbReference type="EMBL" id="JAPMSZ010000004">
    <property type="protein sequence ID" value="KAJ5105340.1"/>
    <property type="molecule type" value="Genomic_DNA"/>
</dbReference>
<feature type="signal peptide" evidence="1">
    <location>
        <begin position="1"/>
        <end position="21"/>
    </location>
</feature>
<proteinExistence type="predicted"/>
<dbReference type="Proteomes" id="UP001141434">
    <property type="component" value="Unassembled WGS sequence"/>
</dbReference>
<dbReference type="AlphaFoldDB" id="A0A9W9FS28"/>
<gene>
    <name evidence="2" type="ORF">NUU61_002687</name>
</gene>
<protein>
    <submittedName>
        <fullName evidence="2">Uncharacterized protein</fullName>
    </submittedName>
</protein>
<dbReference type="RefSeq" id="XP_056514336.1">
    <property type="nucleotide sequence ID" value="XM_056653269.1"/>
</dbReference>
<accession>A0A9W9FS28</accession>
<keyword evidence="3" id="KW-1185">Reference proteome</keyword>
<feature type="chain" id="PRO_5040931882" evidence="1">
    <location>
        <begin position="22"/>
        <end position="120"/>
    </location>
</feature>
<dbReference type="GeneID" id="81392437"/>
<sequence length="120" mass="12795">MKLNLTTLLGIAFLTVGTVSAVGLLDNAPGCGSASVDQPKMCWMPCEADGEKVIPGTYWKPDTPWCYAVSNDEGVPISCQTPEQCKARLTTTGLSCVPWFMKGSQGHTPRGGCYPGNFHP</sequence>
<reference evidence="2" key="1">
    <citation type="submission" date="2022-11" db="EMBL/GenBank/DDBJ databases">
        <authorList>
            <person name="Petersen C."/>
        </authorList>
    </citation>
    <scope>NUCLEOTIDE SEQUENCE</scope>
    <source>
        <strain evidence="2">IBT 34128</strain>
    </source>
</reference>
<reference evidence="2" key="2">
    <citation type="journal article" date="2023" name="IMA Fungus">
        <title>Comparative genomic study of the Penicillium genus elucidates a diverse pangenome and 15 lateral gene transfer events.</title>
        <authorList>
            <person name="Petersen C."/>
            <person name="Sorensen T."/>
            <person name="Nielsen M.R."/>
            <person name="Sondergaard T.E."/>
            <person name="Sorensen J.L."/>
            <person name="Fitzpatrick D.A."/>
            <person name="Frisvad J.C."/>
            <person name="Nielsen K.L."/>
        </authorList>
    </citation>
    <scope>NUCLEOTIDE SEQUENCE</scope>
    <source>
        <strain evidence="2">IBT 34128</strain>
    </source>
</reference>
<evidence type="ECO:0000256" key="1">
    <source>
        <dbReference type="SAM" id="SignalP"/>
    </source>
</evidence>
<keyword evidence="1" id="KW-0732">Signal</keyword>